<evidence type="ECO:0000313" key="1">
    <source>
        <dbReference type="EMBL" id="RMZ94287.1"/>
    </source>
</evidence>
<comment type="caution">
    <text evidence="1">The sequence shown here is derived from an EMBL/GenBank/DDBJ whole genome shotgun (WGS) entry which is preliminary data.</text>
</comment>
<proteinExistence type="predicted"/>
<evidence type="ECO:0000313" key="2">
    <source>
        <dbReference type="Proteomes" id="UP000276133"/>
    </source>
</evidence>
<dbReference type="Proteomes" id="UP000276133">
    <property type="component" value="Unassembled WGS sequence"/>
</dbReference>
<name>A0A3M7P6C2_BRAPC</name>
<sequence>MENCIKLDCLISVLDWKNNQAYPSMFNVKLSNVIEYTIVNFGLKQPIKFYLPGSIFDHIEPIPITINFSTIEEWEWEGYTSEEGALARGILVKLIFPIRIFILPIDSNRLIEFKNRLKNIRLIGFSNIKWRAMKKKK</sequence>
<accession>A0A3M7P6C2</accession>
<dbReference type="EMBL" id="REGN01013165">
    <property type="protein sequence ID" value="RMZ94287.1"/>
    <property type="molecule type" value="Genomic_DNA"/>
</dbReference>
<gene>
    <name evidence="1" type="ORF">BpHYR1_046044</name>
</gene>
<keyword evidence="2" id="KW-1185">Reference proteome</keyword>
<reference evidence="1 2" key="1">
    <citation type="journal article" date="2018" name="Sci. Rep.">
        <title>Genomic signatures of local adaptation to the degree of environmental predictability in rotifers.</title>
        <authorList>
            <person name="Franch-Gras L."/>
            <person name="Hahn C."/>
            <person name="Garcia-Roger E.M."/>
            <person name="Carmona M.J."/>
            <person name="Serra M."/>
            <person name="Gomez A."/>
        </authorList>
    </citation>
    <scope>NUCLEOTIDE SEQUENCE [LARGE SCALE GENOMIC DNA]</scope>
    <source>
        <strain evidence="1">HYR1</strain>
    </source>
</reference>
<protein>
    <submittedName>
        <fullName evidence="1">Uncharacterized protein</fullName>
    </submittedName>
</protein>
<dbReference type="AlphaFoldDB" id="A0A3M7P6C2"/>
<organism evidence="1 2">
    <name type="scientific">Brachionus plicatilis</name>
    <name type="common">Marine rotifer</name>
    <name type="synonym">Brachionus muelleri</name>
    <dbReference type="NCBI Taxonomy" id="10195"/>
    <lineage>
        <taxon>Eukaryota</taxon>
        <taxon>Metazoa</taxon>
        <taxon>Spiralia</taxon>
        <taxon>Gnathifera</taxon>
        <taxon>Rotifera</taxon>
        <taxon>Eurotatoria</taxon>
        <taxon>Monogononta</taxon>
        <taxon>Pseudotrocha</taxon>
        <taxon>Ploima</taxon>
        <taxon>Brachionidae</taxon>
        <taxon>Brachionus</taxon>
    </lineage>
</organism>